<feature type="domain" description="Apple" evidence="2">
    <location>
        <begin position="24"/>
        <end position="99"/>
    </location>
</feature>
<proteinExistence type="predicted"/>
<organism evidence="3 4">
    <name type="scientific">Pocillopora meandrina</name>
    <dbReference type="NCBI Taxonomy" id="46732"/>
    <lineage>
        <taxon>Eukaryota</taxon>
        <taxon>Metazoa</taxon>
        <taxon>Cnidaria</taxon>
        <taxon>Anthozoa</taxon>
        <taxon>Hexacorallia</taxon>
        <taxon>Scleractinia</taxon>
        <taxon>Astrocoeniina</taxon>
        <taxon>Pocilloporidae</taxon>
        <taxon>Pocillopora</taxon>
    </lineage>
</organism>
<dbReference type="SMART" id="SM00473">
    <property type="entry name" value="PAN_AP"/>
    <property type="match status" value="1"/>
</dbReference>
<gene>
    <name evidence="3" type="ORF">PMEA_00025342</name>
</gene>
<dbReference type="InterPro" id="IPR013320">
    <property type="entry name" value="ConA-like_dom_sf"/>
</dbReference>
<evidence type="ECO:0000259" key="2">
    <source>
        <dbReference type="PROSITE" id="PS50948"/>
    </source>
</evidence>
<dbReference type="SUPFAM" id="SSF57414">
    <property type="entry name" value="Hairpin loop containing domain-like"/>
    <property type="match status" value="1"/>
</dbReference>
<dbReference type="Proteomes" id="UP001159428">
    <property type="component" value="Unassembled WGS sequence"/>
</dbReference>
<dbReference type="InterPro" id="IPR003609">
    <property type="entry name" value="Pan_app"/>
</dbReference>
<comment type="caution">
    <text evidence="3">The sequence shown here is derived from an EMBL/GenBank/DDBJ whole genome shotgun (WGS) entry which is preliminary data.</text>
</comment>
<dbReference type="Gene3D" id="2.60.120.200">
    <property type="match status" value="1"/>
</dbReference>
<reference evidence="3 4" key="1">
    <citation type="submission" date="2022-05" db="EMBL/GenBank/DDBJ databases">
        <authorList>
            <consortium name="Genoscope - CEA"/>
            <person name="William W."/>
        </authorList>
    </citation>
    <scope>NUCLEOTIDE SEQUENCE [LARGE SCALE GENOMIC DNA]</scope>
</reference>
<dbReference type="Gene3D" id="3.50.4.10">
    <property type="entry name" value="Hepatocyte Growth Factor"/>
    <property type="match status" value="1"/>
</dbReference>
<sequence length="298" mass="33992">MTWTYCILHLLASFNTLVMAGAQCRTEISITGMALDGFVFKRMPATAPHECEVHCEREITCQSYNYVVGERICELNNRTKEARPLNFRSDPARFYKRRSVDRVPLGSIPGLPAISCREIEASEGKYNISNRHWLDSSFTGQAELVDCNDTVKATVASLDRSNEQPENGNDYDFELIFRKTQHTSYVKHDMNKKWVDHFTVCAWIHTPDLQQSQEMTVISILNENGGNQNVVRLRIDGEGNIYFSFRRDRTFLSNVFATSSPKNEMVFLCVRIQPNQSPKIEAIVNADFGSKKTSNEVN</sequence>
<dbReference type="SUPFAM" id="SSF49899">
    <property type="entry name" value="Concanavalin A-like lectins/glucanases"/>
    <property type="match status" value="1"/>
</dbReference>
<keyword evidence="4" id="KW-1185">Reference proteome</keyword>
<protein>
    <recommendedName>
        <fullName evidence="2">Apple domain-containing protein</fullName>
    </recommendedName>
</protein>
<evidence type="ECO:0000256" key="1">
    <source>
        <dbReference type="SAM" id="SignalP"/>
    </source>
</evidence>
<feature type="chain" id="PRO_5043829863" description="Apple domain-containing protein" evidence="1">
    <location>
        <begin position="21"/>
        <end position="298"/>
    </location>
</feature>
<name>A0AAU9XM45_9CNID</name>
<dbReference type="Pfam" id="PF00024">
    <property type="entry name" value="PAN_1"/>
    <property type="match status" value="1"/>
</dbReference>
<feature type="signal peptide" evidence="1">
    <location>
        <begin position="1"/>
        <end position="20"/>
    </location>
</feature>
<evidence type="ECO:0000313" key="3">
    <source>
        <dbReference type="EMBL" id="CAH3151684.1"/>
    </source>
</evidence>
<dbReference type="PROSITE" id="PS50948">
    <property type="entry name" value="PAN"/>
    <property type="match status" value="1"/>
</dbReference>
<dbReference type="AlphaFoldDB" id="A0AAU9XM45"/>
<dbReference type="EMBL" id="CALNXJ010000049">
    <property type="protein sequence ID" value="CAH3151684.1"/>
    <property type="molecule type" value="Genomic_DNA"/>
</dbReference>
<keyword evidence="1" id="KW-0732">Signal</keyword>
<evidence type="ECO:0000313" key="4">
    <source>
        <dbReference type="Proteomes" id="UP001159428"/>
    </source>
</evidence>
<accession>A0AAU9XM45</accession>